<evidence type="ECO:0000256" key="2">
    <source>
        <dbReference type="ARBA" id="ARBA00023002"/>
    </source>
</evidence>
<dbReference type="InterPro" id="IPR011032">
    <property type="entry name" value="GroES-like_sf"/>
</dbReference>
<dbReference type="Pfam" id="PF00107">
    <property type="entry name" value="ADH_zinc_N"/>
    <property type="match status" value="1"/>
</dbReference>
<keyword evidence="2" id="KW-0560">Oxidoreductase</keyword>
<dbReference type="InterPro" id="IPR013149">
    <property type="entry name" value="ADH-like_C"/>
</dbReference>
<dbReference type="RefSeq" id="WP_344859872.1">
    <property type="nucleotide sequence ID" value="NZ_BAAAZN010000005.1"/>
</dbReference>
<feature type="domain" description="Enoyl reductase (ER)" evidence="3">
    <location>
        <begin position="10"/>
        <end position="346"/>
    </location>
</feature>
<evidence type="ECO:0000313" key="5">
    <source>
        <dbReference type="Proteomes" id="UP001500689"/>
    </source>
</evidence>
<evidence type="ECO:0000259" key="3">
    <source>
        <dbReference type="SMART" id="SM00829"/>
    </source>
</evidence>
<dbReference type="InterPro" id="IPR013154">
    <property type="entry name" value="ADH-like_N"/>
</dbReference>
<sequence length="349" mass="37031">MKAGIIQRFGGPEVLRIEEVGRPRPEPGEVLIRLRAAGLNRADLLVREGRFAERSTQQPLPMILGVEGAGEIAELGAGVSTRQVGQRVVVLPMLTCGTCGECEAGRVSECAALRIVGEHVDGTYAEYLAVPARNAIPVPDGAVLSYEELAVGIVGYMTAWHMLRTRGALSKEETVLVVGAGSGMGTAAVRLAKALGARVIATSGTDEKCAKLREIGADEVVNYRAVPDYPEVVKELTGGRGVDLVHDTVGGATFQKSIDALRHGGRLIGMGSHTGRVAEVQLVSIHRKEIDIRGAHTAHLGEIREFLPLLADGSLRPVIDSVHPLAEAVTAQQRLISDDRFGKVVLTIG</sequence>
<dbReference type="Gene3D" id="3.90.180.10">
    <property type="entry name" value="Medium-chain alcohol dehydrogenases, catalytic domain"/>
    <property type="match status" value="1"/>
</dbReference>
<dbReference type="PANTHER" id="PTHR48106:SF18">
    <property type="entry name" value="QUINONE OXIDOREDUCTASE PIG3"/>
    <property type="match status" value="1"/>
</dbReference>
<accession>A0ABP6W364</accession>
<dbReference type="SMART" id="SM00829">
    <property type="entry name" value="PKS_ER"/>
    <property type="match status" value="1"/>
</dbReference>
<dbReference type="InterPro" id="IPR020843">
    <property type="entry name" value="ER"/>
</dbReference>
<evidence type="ECO:0000256" key="1">
    <source>
        <dbReference type="ARBA" id="ARBA00022857"/>
    </source>
</evidence>
<dbReference type="SUPFAM" id="SSF51735">
    <property type="entry name" value="NAD(P)-binding Rossmann-fold domains"/>
    <property type="match status" value="1"/>
</dbReference>
<reference evidence="5" key="1">
    <citation type="journal article" date="2019" name="Int. J. Syst. Evol. Microbiol.">
        <title>The Global Catalogue of Microorganisms (GCM) 10K type strain sequencing project: providing services to taxonomists for standard genome sequencing and annotation.</title>
        <authorList>
            <consortium name="The Broad Institute Genomics Platform"/>
            <consortium name="The Broad Institute Genome Sequencing Center for Infectious Disease"/>
            <person name="Wu L."/>
            <person name="Ma J."/>
        </authorList>
    </citation>
    <scope>NUCLEOTIDE SEQUENCE [LARGE SCALE GENOMIC DNA]</scope>
    <source>
        <strain evidence="5">JCM 16898</strain>
    </source>
</reference>
<keyword evidence="5" id="KW-1185">Reference proteome</keyword>
<dbReference type="EMBL" id="BAAAZN010000005">
    <property type="protein sequence ID" value="GAA3544066.1"/>
    <property type="molecule type" value="Genomic_DNA"/>
</dbReference>
<keyword evidence="1" id="KW-0521">NADP</keyword>
<name>A0ABP6W364_9PSEU</name>
<proteinExistence type="predicted"/>
<evidence type="ECO:0000313" key="4">
    <source>
        <dbReference type="EMBL" id="GAA3544066.1"/>
    </source>
</evidence>
<dbReference type="InterPro" id="IPR036291">
    <property type="entry name" value="NAD(P)-bd_dom_sf"/>
</dbReference>
<comment type="caution">
    <text evidence="4">The sequence shown here is derived from an EMBL/GenBank/DDBJ whole genome shotgun (WGS) entry which is preliminary data.</text>
</comment>
<dbReference type="SUPFAM" id="SSF50129">
    <property type="entry name" value="GroES-like"/>
    <property type="match status" value="1"/>
</dbReference>
<dbReference type="Pfam" id="PF08240">
    <property type="entry name" value="ADH_N"/>
    <property type="match status" value="1"/>
</dbReference>
<dbReference type="PANTHER" id="PTHR48106">
    <property type="entry name" value="QUINONE OXIDOREDUCTASE PIG3-RELATED"/>
    <property type="match status" value="1"/>
</dbReference>
<gene>
    <name evidence="4" type="ORF">GCM10022222_29640</name>
</gene>
<organism evidence="4 5">
    <name type="scientific">Amycolatopsis ultiminotia</name>
    <dbReference type="NCBI Taxonomy" id="543629"/>
    <lineage>
        <taxon>Bacteria</taxon>
        <taxon>Bacillati</taxon>
        <taxon>Actinomycetota</taxon>
        <taxon>Actinomycetes</taxon>
        <taxon>Pseudonocardiales</taxon>
        <taxon>Pseudonocardiaceae</taxon>
        <taxon>Amycolatopsis</taxon>
    </lineage>
</organism>
<dbReference type="Proteomes" id="UP001500689">
    <property type="component" value="Unassembled WGS sequence"/>
</dbReference>
<protein>
    <submittedName>
        <fullName evidence="4">Zinc-binding dehydrogenase</fullName>
    </submittedName>
</protein>